<accession>A0A6G5QM20</accession>
<dbReference type="GO" id="GO:0004252">
    <property type="term" value="F:serine-type endopeptidase activity"/>
    <property type="evidence" value="ECO:0007669"/>
    <property type="project" value="InterPro"/>
</dbReference>
<keyword evidence="3 5" id="KW-1133">Transmembrane helix</keyword>
<dbReference type="EMBL" id="CP012543">
    <property type="protein sequence ID" value="QCD46783.1"/>
    <property type="molecule type" value="Genomic_DNA"/>
</dbReference>
<comment type="subcellular location">
    <subcellularLocation>
        <location evidence="1">Membrane</location>
        <topology evidence="1">Multi-pass membrane protein</topology>
    </subcellularLocation>
</comment>
<evidence type="ECO:0000259" key="6">
    <source>
        <dbReference type="Pfam" id="PF01694"/>
    </source>
</evidence>
<protein>
    <submittedName>
        <fullName evidence="7">Hypothetical membrane protein (Rhomboid family)</fullName>
    </submittedName>
</protein>
<evidence type="ECO:0000256" key="4">
    <source>
        <dbReference type="ARBA" id="ARBA00023136"/>
    </source>
</evidence>
<feature type="transmembrane region" description="Helical" evidence="5">
    <location>
        <begin position="7"/>
        <end position="29"/>
    </location>
</feature>
<evidence type="ECO:0000313" key="8">
    <source>
        <dbReference type="Proteomes" id="UP000502377"/>
    </source>
</evidence>
<feature type="transmembrane region" description="Helical" evidence="5">
    <location>
        <begin position="80"/>
        <end position="103"/>
    </location>
</feature>
<dbReference type="KEGG" id="crx:CRECT_1122"/>
<name>A0A6G5QM20_CAMRE</name>
<feature type="transmembrane region" description="Helical" evidence="5">
    <location>
        <begin position="136"/>
        <end position="159"/>
    </location>
</feature>
<dbReference type="Proteomes" id="UP000502377">
    <property type="component" value="Chromosome"/>
</dbReference>
<evidence type="ECO:0000256" key="2">
    <source>
        <dbReference type="ARBA" id="ARBA00022692"/>
    </source>
</evidence>
<evidence type="ECO:0000256" key="3">
    <source>
        <dbReference type="ARBA" id="ARBA00022989"/>
    </source>
</evidence>
<feature type="transmembrane region" description="Helical" evidence="5">
    <location>
        <begin position="49"/>
        <end position="68"/>
    </location>
</feature>
<gene>
    <name evidence="7" type="ORF">CRECT_1122</name>
</gene>
<sequence>MNATISLIALNFLVYFAVYCGICSSNVILGLNMSFTDGLYVWQPATSMFMHANLTHLLMNMAVLYQFGSLLERRYGSEKFAVIYCIGGVLTSLLSFIYIYVIFKIDGTFINLVGASGAISLLLGILAFLDASSRKGLIIAILLMSFVPVAMGVNVAWYAHIVGFALGYFGAKFKVIK</sequence>
<feature type="domain" description="Peptidase S54 rhomboid" evidence="6">
    <location>
        <begin position="41"/>
        <end position="169"/>
    </location>
</feature>
<dbReference type="Gene3D" id="1.20.1540.10">
    <property type="entry name" value="Rhomboid-like"/>
    <property type="match status" value="1"/>
</dbReference>
<dbReference type="InterPro" id="IPR022764">
    <property type="entry name" value="Peptidase_S54_rhomboid_dom"/>
</dbReference>
<organism evidence="7 8">
    <name type="scientific">Campylobacter rectus</name>
    <name type="common">Wolinella recta</name>
    <dbReference type="NCBI Taxonomy" id="203"/>
    <lineage>
        <taxon>Bacteria</taxon>
        <taxon>Pseudomonadati</taxon>
        <taxon>Campylobacterota</taxon>
        <taxon>Epsilonproteobacteria</taxon>
        <taxon>Campylobacterales</taxon>
        <taxon>Campylobacteraceae</taxon>
        <taxon>Campylobacter</taxon>
    </lineage>
</organism>
<evidence type="ECO:0000256" key="1">
    <source>
        <dbReference type="ARBA" id="ARBA00004141"/>
    </source>
</evidence>
<dbReference type="PANTHER" id="PTHR43066">
    <property type="entry name" value="RHOMBOID-RELATED PROTEIN"/>
    <property type="match status" value="1"/>
</dbReference>
<evidence type="ECO:0000256" key="5">
    <source>
        <dbReference type="SAM" id="Phobius"/>
    </source>
</evidence>
<reference evidence="7 8" key="1">
    <citation type="submission" date="2016-07" db="EMBL/GenBank/DDBJ databases">
        <title>Comparative genomics of the Campylobacter concisus group.</title>
        <authorList>
            <person name="Miller W.G."/>
            <person name="Yee E."/>
            <person name="Chapman M.H."/>
            <person name="Huynh S."/>
            <person name="Bono J.L."/>
            <person name="On S.L.W."/>
            <person name="StLeger J."/>
            <person name="Foster G."/>
            <person name="Parker C.T."/>
        </authorList>
    </citation>
    <scope>NUCLEOTIDE SEQUENCE [LARGE SCALE GENOMIC DNA]</scope>
    <source>
        <strain evidence="7 8">ATCC 33238</strain>
    </source>
</reference>
<keyword evidence="4 5" id="KW-0472">Membrane</keyword>
<keyword evidence="2 5" id="KW-0812">Transmembrane</keyword>
<dbReference type="SUPFAM" id="SSF144091">
    <property type="entry name" value="Rhomboid-like"/>
    <property type="match status" value="1"/>
</dbReference>
<dbReference type="PANTHER" id="PTHR43066:SF11">
    <property type="entry name" value="PEPTIDASE S54 RHOMBOID DOMAIN-CONTAINING PROTEIN"/>
    <property type="match status" value="1"/>
</dbReference>
<dbReference type="RefSeq" id="WP_004320688.1">
    <property type="nucleotide sequence ID" value="NZ_CP012543.1"/>
</dbReference>
<proteinExistence type="predicted"/>
<dbReference type="AlphaFoldDB" id="A0A6G5QM20"/>
<evidence type="ECO:0000313" key="7">
    <source>
        <dbReference type="EMBL" id="QCD46783.1"/>
    </source>
</evidence>
<dbReference type="GO" id="GO:0016020">
    <property type="term" value="C:membrane"/>
    <property type="evidence" value="ECO:0007669"/>
    <property type="project" value="UniProtKB-SubCell"/>
</dbReference>
<feature type="transmembrane region" description="Helical" evidence="5">
    <location>
        <begin position="109"/>
        <end position="129"/>
    </location>
</feature>
<dbReference type="InterPro" id="IPR035952">
    <property type="entry name" value="Rhomboid-like_sf"/>
</dbReference>
<dbReference type="Pfam" id="PF01694">
    <property type="entry name" value="Rhomboid"/>
    <property type="match status" value="1"/>
</dbReference>